<keyword evidence="5" id="KW-0460">Magnesium</keyword>
<dbReference type="Pfam" id="PF22624">
    <property type="entry name" value="AASDHPPT_N"/>
    <property type="match status" value="1"/>
</dbReference>
<evidence type="ECO:0000259" key="6">
    <source>
        <dbReference type="Pfam" id="PF01648"/>
    </source>
</evidence>
<comment type="cofactor">
    <cofactor evidence="1">
        <name>Mg(2+)</name>
        <dbReference type="ChEBI" id="CHEBI:18420"/>
    </cofactor>
</comment>
<keyword evidence="9" id="KW-1185">Reference proteome</keyword>
<evidence type="ECO:0000256" key="2">
    <source>
        <dbReference type="ARBA" id="ARBA00010990"/>
    </source>
</evidence>
<accession>A0A0C1R9I5</accession>
<reference evidence="8 9" key="1">
    <citation type="journal article" date="2015" name="Infect. Genet. Evol.">
        <title>Genomic sequences of six botulinum neurotoxin-producing strains representing three clostridial species illustrate the mobility and diversity of botulinum neurotoxin genes.</title>
        <authorList>
            <person name="Smith T.J."/>
            <person name="Hill K.K."/>
            <person name="Xie G."/>
            <person name="Foley B.T."/>
            <person name="Williamson C.H."/>
            <person name="Foster J.T."/>
            <person name="Johnson S.L."/>
            <person name="Chertkov O."/>
            <person name="Teshima H."/>
            <person name="Gibbons H.S."/>
            <person name="Johnsky L.A."/>
            <person name="Karavis M.A."/>
            <person name="Smith L.A."/>
        </authorList>
    </citation>
    <scope>NUCLEOTIDE SEQUENCE [LARGE SCALE GENOMIC DNA]</scope>
    <source>
        <strain evidence="8 9">CDC 2741</strain>
    </source>
</reference>
<dbReference type="Gene3D" id="3.90.470.20">
    <property type="entry name" value="4'-phosphopantetheinyl transferase domain"/>
    <property type="match status" value="2"/>
</dbReference>
<evidence type="ECO:0000256" key="3">
    <source>
        <dbReference type="ARBA" id="ARBA00022679"/>
    </source>
</evidence>
<dbReference type="STRING" id="29341.RSJ17_13445"/>
<dbReference type="NCBIfam" id="TIGR00556">
    <property type="entry name" value="pantethn_trn"/>
    <property type="match status" value="1"/>
</dbReference>
<dbReference type="SUPFAM" id="SSF56214">
    <property type="entry name" value="4'-phosphopantetheinyl transferase"/>
    <property type="match status" value="2"/>
</dbReference>
<proteinExistence type="inferred from homology"/>
<dbReference type="GO" id="GO:0005829">
    <property type="term" value="C:cytosol"/>
    <property type="evidence" value="ECO:0007669"/>
    <property type="project" value="TreeGrafter"/>
</dbReference>
<evidence type="ECO:0000313" key="9">
    <source>
        <dbReference type="Proteomes" id="UP000031366"/>
    </source>
</evidence>
<feature type="domain" description="4'-phosphopantetheinyl transferase N-terminal" evidence="7">
    <location>
        <begin position="12"/>
        <end position="97"/>
    </location>
</feature>
<dbReference type="InterPro" id="IPR055066">
    <property type="entry name" value="AASDHPPT_N"/>
</dbReference>
<dbReference type="InterPro" id="IPR050559">
    <property type="entry name" value="P-Pant_transferase_sf"/>
</dbReference>
<evidence type="ECO:0000313" key="8">
    <source>
        <dbReference type="EMBL" id="KIE47101.1"/>
    </source>
</evidence>
<dbReference type="InterPro" id="IPR008278">
    <property type="entry name" value="4-PPantetheinyl_Trfase_dom"/>
</dbReference>
<evidence type="ECO:0000256" key="5">
    <source>
        <dbReference type="ARBA" id="ARBA00022842"/>
    </source>
</evidence>
<evidence type="ECO:0000256" key="4">
    <source>
        <dbReference type="ARBA" id="ARBA00022723"/>
    </source>
</evidence>
<feature type="domain" description="4'-phosphopantetheinyl transferase" evidence="6">
    <location>
        <begin position="102"/>
        <end position="205"/>
    </location>
</feature>
<name>A0A0C1R9I5_9CLOT</name>
<evidence type="ECO:0000256" key="1">
    <source>
        <dbReference type="ARBA" id="ARBA00001946"/>
    </source>
</evidence>
<dbReference type="AlphaFoldDB" id="A0A0C1R9I5"/>
<dbReference type="InterPro" id="IPR037143">
    <property type="entry name" value="4-PPantetheinyl_Trfase_dom_sf"/>
</dbReference>
<dbReference type="EMBL" id="AYSO01000015">
    <property type="protein sequence ID" value="KIE47101.1"/>
    <property type="molecule type" value="Genomic_DNA"/>
</dbReference>
<dbReference type="GO" id="GO:0008897">
    <property type="term" value="F:holo-[acyl-carrier-protein] synthase activity"/>
    <property type="evidence" value="ECO:0007669"/>
    <property type="project" value="InterPro"/>
</dbReference>
<keyword evidence="4" id="KW-0479">Metal-binding</keyword>
<sequence length="231" mass="27015">MKIYVVKILDISESELNNLTRYIDAEKKYKINKFINKKDKIRSLISEILIRNIIFENLNINNRDIIFEKNVQGKPCLKGYSNFNFNLSHSGDFVVCAIDNKPIGIDIEKIESIDHKGIAQSFFSKDEYDFILKGDLQAQIDKFYEIWTLKESYIKVDGRGLTIPLKSFSINIDEYENIELITKNELKKCNFKKFNIESEYKMAVCSLNKEIPNNIITINQKCLIDNYLKDI</sequence>
<protein>
    <submittedName>
        <fullName evidence="8">Phosphopantetheine--transferase domain protein</fullName>
    </submittedName>
</protein>
<organism evidence="8 9">
    <name type="scientific">Clostridium argentinense CDC 2741</name>
    <dbReference type="NCBI Taxonomy" id="1418104"/>
    <lineage>
        <taxon>Bacteria</taxon>
        <taxon>Bacillati</taxon>
        <taxon>Bacillota</taxon>
        <taxon>Clostridia</taxon>
        <taxon>Eubacteriales</taxon>
        <taxon>Clostridiaceae</taxon>
        <taxon>Clostridium</taxon>
    </lineage>
</organism>
<dbReference type="Proteomes" id="UP000031366">
    <property type="component" value="Unassembled WGS sequence"/>
</dbReference>
<dbReference type="GO" id="GO:0019878">
    <property type="term" value="P:lysine biosynthetic process via aminoadipic acid"/>
    <property type="evidence" value="ECO:0007669"/>
    <property type="project" value="TreeGrafter"/>
</dbReference>
<dbReference type="PANTHER" id="PTHR12215">
    <property type="entry name" value="PHOSPHOPANTETHEINE TRANSFERASE"/>
    <property type="match status" value="1"/>
</dbReference>
<comment type="caution">
    <text evidence="8">The sequence shown here is derived from an EMBL/GenBank/DDBJ whole genome shotgun (WGS) entry which is preliminary data.</text>
</comment>
<dbReference type="InterPro" id="IPR004568">
    <property type="entry name" value="Ppantetheine-prot_Trfase_dom"/>
</dbReference>
<gene>
    <name evidence="8" type="ORF">U732_1356</name>
</gene>
<keyword evidence="3 8" id="KW-0808">Transferase</keyword>
<dbReference type="GO" id="GO:0006633">
    <property type="term" value="P:fatty acid biosynthetic process"/>
    <property type="evidence" value="ECO:0007669"/>
    <property type="project" value="InterPro"/>
</dbReference>
<evidence type="ECO:0000259" key="7">
    <source>
        <dbReference type="Pfam" id="PF22624"/>
    </source>
</evidence>
<dbReference type="Pfam" id="PF01648">
    <property type="entry name" value="ACPS"/>
    <property type="match status" value="1"/>
</dbReference>
<dbReference type="RefSeq" id="WP_039632288.1">
    <property type="nucleotide sequence ID" value="NZ_AYSO01000015.1"/>
</dbReference>
<dbReference type="OrthoDB" id="9808281at2"/>
<dbReference type="PANTHER" id="PTHR12215:SF10">
    <property type="entry name" value="L-AMINOADIPATE-SEMIALDEHYDE DEHYDROGENASE-PHOSPHOPANTETHEINYL TRANSFERASE"/>
    <property type="match status" value="1"/>
</dbReference>
<comment type="similarity">
    <text evidence="2">Belongs to the P-Pant transferase superfamily. Gsp/Sfp/HetI/AcpT family.</text>
</comment>
<dbReference type="GO" id="GO:0000287">
    <property type="term" value="F:magnesium ion binding"/>
    <property type="evidence" value="ECO:0007669"/>
    <property type="project" value="InterPro"/>
</dbReference>